<sequence length="81" mass="9146">MKNATKIGNHQETPCWIAVLEAVFIDFAQPIFGDGAPELPRRSMAFAASSPFTFQDRQNGGTDRHFRSCIIKTMYATIRHM</sequence>
<comment type="caution">
    <text evidence="1">The sequence shown here is derived from an EMBL/GenBank/DDBJ whole genome shotgun (WGS) entry which is preliminary data.</text>
</comment>
<gene>
    <name evidence="1" type="ORF">FF124_01165</name>
</gene>
<dbReference type="RefSeq" id="WP_138746644.1">
    <property type="nucleotide sequence ID" value="NZ_VCLB01000001.1"/>
</dbReference>
<protein>
    <submittedName>
        <fullName evidence="1">Uncharacterized protein</fullName>
    </submittedName>
</protein>
<evidence type="ECO:0000313" key="1">
    <source>
        <dbReference type="EMBL" id="TNB49601.1"/>
    </source>
</evidence>
<dbReference type="Proteomes" id="UP000307874">
    <property type="component" value="Unassembled WGS sequence"/>
</dbReference>
<dbReference type="EMBL" id="VCLB01000001">
    <property type="protein sequence ID" value="TNB49601.1"/>
    <property type="molecule type" value="Genomic_DNA"/>
</dbReference>
<keyword evidence="2" id="KW-1185">Reference proteome</keyword>
<evidence type="ECO:0000313" key="2">
    <source>
        <dbReference type="Proteomes" id="UP000307874"/>
    </source>
</evidence>
<proteinExistence type="predicted"/>
<accession>A0A5C4JWR7</accession>
<organism evidence="1 2">
    <name type="scientific">Martelella lutilitoris</name>
    <dbReference type="NCBI Taxonomy" id="2583532"/>
    <lineage>
        <taxon>Bacteria</taxon>
        <taxon>Pseudomonadati</taxon>
        <taxon>Pseudomonadota</taxon>
        <taxon>Alphaproteobacteria</taxon>
        <taxon>Hyphomicrobiales</taxon>
        <taxon>Aurantimonadaceae</taxon>
        <taxon>Martelella</taxon>
    </lineage>
</organism>
<reference evidence="1 2" key="1">
    <citation type="submission" date="2019-06" db="EMBL/GenBank/DDBJ databases">
        <title>Martelella lutilitoris sp. nov., isolated from a tidal mudflat.</title>
        <authorList>
            <person name="Kim Y.-J."/>
        </authorList>
    </citation>
    <scope>NUCLEOTIDE SEQUENCE [LARGE SCALE GENOMIC DNA]</scope>
    <source>
        <strain evidence="1 2">GH2-6</strain>
    </source>
</reference>
<name>A0A5C4JWR7_9HYPH</name>
<dbReference type="AlphaFoldDB" id="A0A5C4JWR7"/>